<proteinExistence type="inferred from homology"/>
<comment type="similarity">
    <text evidence="3">Belongs to the CoaE family.</text>
</comment>
<comment type="pathway">
    <text evidence="3">Cofactor biosynthesis; coenzyme A biosynthesis; CoA from (R)-pantothenate: step 5/5.</text>
</comment>
<dbReference type="Proteomes" id="UP001387364">
    <property type="component" value="Chromosome"/>
</dbReference>
<dbReference type="Pfam" id="PF01121">
    <property type="entry name" value="CoaE"/>
    <property type="match status" value="1"/>
</dbReference>
<dbReference type="CDD" id="cd02022">
    <property type="entry name" value="DPCK"/>
    <property type="match status" value="1"/>
</dbReference>
<evidence type="ECO:0000256" key="3">
    <source>
        <dbReference type="HAMAP-Rule" id="MF_00376"/>
    </source>
</evidence>
<dbReference type="EC" id="2.7.1.24" evidence="3 4"/>
<keyword evidence="3 5" id="KW-0808">Transferase</keyword>
<dbReference type="SUPFAM" id="SSF52540">
    <property type="entry name" value="P-loop containing nucleoside triphosphate hydrolases"/>
    <property type="match status" value="1"/>
</dbReference>
<name>A0ABZ2N3I4_9BACI</name>
<evidence type="ECO:0000256" key="1">
    <source>
        <dbReference type="ARBA" id="ARBA00022741"/>
    </source>
</evidence>
<gene>
    <name evidence="3 5" type="primary">coaE</name>
    <name evidence="5" type="ORF">WDJ61_13545</name>
</gene>
<comment type="subcellular location">
    <subcellularLocation>
        <location evidence="3">Cytoplasm</location>
    </subcellularLocation>
</comment>
<dbReference type="GO" id="GO:0004140">
    <property type="term" value="F:dephospho-CoA kinase activity"/>
    <property type="evidence" value="ECO:0007669"/>
    <property type="project" value="UniProtKB-EC"/>
</dbReference>
<keyword evidence="6" id="KW-1185">Reference proteome</keyword>
<comment type="catalytic activity">
    <reaction evidence="3">
        <text>3'-dephospho-CoA + ATP = ADP + CoA + H(+)</text>
        <dbReference type="Rhea" id="RHEA:18245"/>
        <dbReference type="ChEBI" id="CHEBI:15378"/>
        <dbReference type="ChEBI" id="CHEBI:30616"/>
        <dbReference type="ChEBI" id="CHEBI:57287"/>
        <dbReference type="ChEBI" id="CHEBI:57328"/>
        <dbReference type="ChEBI" id="CHEBI:456216"/>
        <dbReference type="EC" id="2.7.1.24"/>
    </reaction>
</comment>
<evidence type="ECO:0000313" key="6">
    <source>
        <dbReference type="Proteomes" id="UP001387364"/>
    </source>
</evidence>
<dbReference type="EMBL" id="CP147404">
    <property type="protein sequence ID" value="WXB92273.1"/>
    <property type="molecule type" value="Genomic_DNA"/>
</dbReference>
<dbReference type="PANTHER" id="PTHR10695">
    <property type="entry name" value="DEPHOSPHO-COA KINASE-RELATED"/>
    <property type="match status" value="1"/>
</dbReference>
<keyword evidence="3" id="KW-0963">Cytoplasm</keyword>
<dbReference type="HAMAP" id="MF_00376">
    <property type="entry name" value="Dephospho_CoA_kinase"/>
    <property type="match status" value="1"/>
</dbReference>
<protein>
    <recommendedName>
        <fullName evidence="3 4">Dephospho-CoA kinase</fullName>
        <ecNumber evidence="3 4">2.7.1.24</ecNumber>
    </recommendedName>
    <alternativeName>
        <fullName evidence="3">Dephosphocoenzyme A kinase</fullName>
    </alternativeName>
</protein>
<evidence type="ECO:0000256" key="2">
    <source>
        <dbReference type="ARBA" id="ARBA00022840"/>
    </source>
</evidence>
<dbReference type="PANTHER" id="PTHR10695:SF46">
    <property type="entry name" value="BIFUNCTIONAL COENZYME A SYNTHASE-RELATED"/>
    <property type="match status" value="1"/>
</dbReference>
<keyword evidence="1 3" id="KW-0547">Nucleotide-binding</keyword>
<dbReference type="InterPro" id="IPR027417">
    <property type="entry name" value="P-loop_NTPase"/>
</dbReference>
<keyword evidence="3 5" id="KW-0418">Kinase</keyword>
<keyword evidence="2 3" id="KW-0067">ATP-binding</keyword>
<reference evidence="5 6" key="1">
    <citation type="submission" date="2024-02" db="EMBL/GenBank/DDBJ databases">
        <title>Seven novel Bacillus-like species.</title>
        <authorList>
            <person name="Liu G."/>
        </authorList>
    </citation>
    <scope>NUCLEOTIDE SEQUENCE [LARGE SCALE GENOMIC DNA]</scope>
    <source>
        <strain evidence="5 6">FJAT-52991</strain>
    </source>
</reference>
<dbReference type="PROSITE" id="PS51219">
    <property type="entry name" value="DPCK"/>
    <property type="match status" value="1"/>
</dbReference>
<feature type="binding site" evidence="3">
    <location>
        <begin position="12"/>
        <end position="17"/>
    </location>
    <ligand>
        <name>ATP</name>
        <dbReference type="ChEBI" id="CHEBI:30616"/>
    </ligand>
</feature>
<organism evidence="5 6">
    <name type="scientific">Bacillus kandeliae</name>
    <dbReference type="NCBI Taxonomy" id="3129297"/>
    <lineage>
        <taxon>Bacteria</taxon>
        <taxon>Bacillati</taxon>
        <taxon>Bacillota</taxon>
        <taxon>Bacilli</taxon>
        <taxon>Bacillales</taxon>
        <taxon>Bacillaceae</taxon>
        <taxon>Bacillus</taxon>
    </lineage>
</organism>
<keyword evidence="3" id="KW-0173">Coenzyme A biosynthesis</keyword>
<evidence type="ECO:0000256" key="4">
    <source>
        <dbReference type="NCBIfam" id="TIGR00152"/>
    </source>
</evidence>
<dbReference type="RefSeq" id="WP_338750600.1">
    <property type="nucleotide sequence ID" value="NZ_CP147404.1"/>
</dbReference>
<dbReference type="Gene3D" id="3.40.50.300">
    <property type="entry name" value="P-loop containing nucleotide triphosphate hydrolases"/>
    <property type="match status" value="1"/>
</dbReference>
<dbReference type="NCBIfam" id="TIGR00152">
    <property type="entry name" value="dephospho-CoA kinase"/>
    <property type="match status" value="1"/>
</dbReference>
<evidence type="ECO:0000313" key="5">
    <source>
        <dbReference type="EMBL" id="WXB92273.1"/>
    </source>
</evidence>
<comment type="function">
    <text evidence="3">Catalyzes the phosphorylation of the 3'-hydroxyl group of dephosphocoenzyme A to form coenzyme A.</text>
</comment>
<sequence length="200" mass="21982">MANVIGLTGGIASGKSTVSQMLKEKDFAVVDADIAARAVVEPGQQALTQIVETFGEGVLQADGSLDRLKLGERIFNNEDERKKLNGIVHPAVRQFMLAEKEAAIQAGKKTIIMDIPLLFESQLTWMVEKVIVVYVNEETQLHRLMARNGFDEVAAKSRIASQLSLADKAAQADAVINNNGTIIETKEQLEQILMDWHLEP</sequence>
<accession>A0ABZ2N3I4</accession>
<dbReference type="InterPro" id="IPR001977">
    <property type="entry name" value="Depp_CoAkinase"/>
</dbReference>